<evidence type="ECO:0000256" key="1">
    <source>
        <dbReference type="SAM" id="MobiDB-lite"/>
    </source>
</evidence>
<organism evidence="2 3">
    <name type="scientific">Adiantum capillus-veneris</name>
    <name type="common">Maidenhair fern</name>
    <dbReference type="NCBI Taxonomy" id="13818"/>
    <lineage>
        <taxon>Eukaryota</taxon>
        <taxon>Viridiplantae</taxon>
        <taxon>Streptophyta</taxon>
        <taxon>Embryophyta</taxon>
        <taxon>Tracheophyta</taxon>
        <taxon>Polypodiopsida</taxon>
        <taxon>Polypodiidae</taxon>
        <taxon>Polypodiales</taxon>
        <taxon>Pteridineae</taxon>
        <taxon>Pteridaceae</taxon>
        <taxon>Vittarioideae</taxon>
        <taxon>Adiantum</taxon>
    </lineage>
</organism>
<keyword evidence="3" id="KW-1185">Reference proteome</keyword>
<gene>
    <name evidence="2" type="ORF">GOP47_0017362</name>
</gene>
<dbReference type="AlphaFoldDB" id="A0A9D4Z9M4"/>
<reference evidence="2" key="1">
    <citation type="submission" date="2021-01" db="EMBL/GenBank/DDBJ databases">
        <title>Adiantum capillus-veneris genome.</title>
        <authorList>
            <person name="Fang Y."/>
            <person name="Liao Q."/>
        </authorList>
    </citation>
    <scope>NUCLEOTIDE SEQUENCE</scope>
    <source>
        <strain evidence="2">H3</strain>
        <tissue evidence="2">Leaf</tissue>
    </source>
</reference>
<dbReference type="EMBL" id="JABFUD020000017">
    <property type="protein sequence ID" value="KAI5066834.1"/>
    <property type="molecule type" value="Genomic_DNA"/>
</dbReference>
<feature type="region of interest" description="Disordered" evidence="1">
    <location>
        <begin position="1"/>
        <end position="29"/>
    </location>
</feature>
<evidence type="ECO:0000313" key="3">
    <source>
        <dbReference type="Proteomes" id="UP000886520"/>
    </source>
</evidence>
<name>A0A9D4Z9M4_ADICA</name>
<accession>A0A9D4Z9M4</accession>
<sequence length="113" mass="12347">MGVDPTPRPGGALQEFGSHQGDPLQGSTRHASHISLAMPRDISSQGSIRGCYALGRLGTWNRVDQPRQIDSKMEQDADADLAPRLARTQELTGPYRVSSWMALQEVCDPTRST</sequence>
<comment type="caution">
    <text evidence="2">The sequence shown here is derived from an EMBL/GenBank/DDBJ whole genome shotgun (WGS) entry which is preliminary data.</text>
</comment>
<dbReference type="Proteomes" id="UP000886520">
    <property type="component" value="Chromosome 17"/>
</dbReference>
<proteinExistence type="predicted"/>
<protein>
    <submittedName>
        <fullName evidence="2">Uncharacterized protein</fullName>
    </submittedName>
</protein>
<evidence type="ECO:0000313" key="2">
    <source>
        <dbReference type="EMBL" id="KAI5066834.1"/>
    </source>
</evidence>